<dbReference type="InterPro" id="IPR006533">
    <property type="entry name" value="T6SS_Vgr_RhsGE"/>
</dbReference>
<dbReference type="Pfam" id="PF04717">
    <property type="entry name" value="Phage_base_V"/>
    <property type="match status" value="1"/>
</dbReference>
<evidence type="ECO:0000256" key="1">
    <source>
        <dbReference type="ARBA" id="ARBA00005558"/>
    </source>
</evidence>
<dbReference type="RefSeq" id="WP_153821090.1">
    <property type="nucleotide sequence ID" value="NZ_WJIE01000005.1"/>
</dbReference>
<feature type="domain" description="Gp5/Type VI secretion system Vgr protein OB-fold" evidence="2">
    <location>
        <begin position="392"/>
        <end position="457"/>
    </location>
</feature>
<comment type="similarity">
    <text evidence="1">Belongs to the VgrG protein family.</text>
</comment>
<sequence length="808" mass="88221">MALTELITISSSVLPDTTRVVAFRGAEAISRPYEFEIFLSLEGEEGDGLDLGDAIGAKAQLVIDRADDKLPPFVFAGILASVELLHAIEGRSLVRAVLVPRLWLLGLSKHSRIFTKKKLPEVIESILEENSLSGDDYELRLGSYDTEEHICQYRESDLDFISRWMEREGIYYYFIHSEDGEKLVISDGASYENDIVGSPVRYYPQSGQDRSAGPSFRAFTSRHRTLPSMVKLKDYDYARPNLTIAGSSQVSSNGAGEVSLYGERFFSAAAGERLAKLRAEEMLAREVVYQARGSRSHLRAGHVFELEEHPRAALNTKYLAVEVRHHGNQAAGASAFQRLLDLEHDEVYYVEVEAIPEGTQFRPESRTQWPRIYGYENGTVDGPADSEYAQIDDQGRYSVKFKFDETNLKDGKASTFVRMMQPHGGGIEGFHFPLRKATEVVFSFLGGDPDRPVISGVVPNALTPSPVTSGNHTRNVIQTGGRNRLELEDKAGQQRITMSTPYSNTYLRMGSPNADHELILHTDDNTLLDFGANHDLHVGQEGSGTWDVKVKDNWVTHVETGLHELWVDEGSSATTVKGDTMLHVTEGNLFTDVDTGVMETTVKGDTSLQVVSGNYKADVDAGTATVNVKGDTNVTVSAGNTKVDTSGTTDILSGGLISITSSGDDVKIEGNKVSTTSRSDWSWKILGTKVSFSAGSTLDFKLSQATSFTIGMTNSFFAGMTNSFTISSANSFTIGRQLAVFVGGKTGVTVSDELNLTVAQKLSLEAGMSVTIAGSIGIKLVPTEIDQMITDLKQAATNVELKGFKIVI</sequence>
<dbReference type="AlphaFoldDB" id="A0A6N7PVK0"/>
<proteinExistence type="inferred from homology"/>
<dbReference type="Gene3D" id="2.30.110.50">
    <property type="match status" value="1"/>
</dbReference>
<dbReference type="Proteomes" id="UP000440224">
    <property type="component" value="Unassembled WGS sequence"/>
</dbReference>
<organism evidence="3 4">
    <name type="scientific">Polyangium spumosum</name>
    <dbReference type="NCBI Taxonomy" id="889282"/>
    <lineage>
        <taxon>Bacteria</taxon>
        <taxon>Pseudomonadati</taxon>
        <taxon>Myxococcota</taxon>
        <taxon>Polyangia</taxon>
        <taxon>Polyangiales</taxon>
        <taxon>Polyangiaceae</taxon>
        <taxon>Polyangium</taxon>
    </lineage>
</organism>
<keyword evidence="4" id="KW-1185">Reference proteome</keyword>
<dbReference type="Pfam" id="PF05954">
    <property type="entry name" value="Phage_GPD"/>
    <property type="match status" value="1"/>
</dbReference>
<evidence type="ECO:0000313" key="4">
    <source>
        <dbReference type="Proteomes" id="UP000440224"/>
    </source>
</evidence>
<name>A0A6N7PVK0_9BACT</name>
<dbReference type="NCBIfam" id="TIGR03361">
    <property type="entry name" value="VI_Rhs_Vgr"/>
    <property type="match status" value="1"/>
</dbReference>
<dbReference type="Gene3D" id="2.40.50.230">
    <property type="entry name" value="Gp5 N-terminal domain"/>
    <property type="match status" value="1"/>
</dbReference>
<dbReference type="InterPro" id="IPR006531">
    <property type="entry name" value="Gp5/Vgr_OB"/>
</dbReference>
<dbReference type="InterPro" id="IPR037026">
    <property type="entry name" value="Vgr_OB-fold_dom_sf"/>
</dbReference>
<reference evidence="3 4" key="1">
    <citation type="submission" date="2019-10" db="EMBL/GenBank/DDBJ databases">
        <title>A soil myxobacterium in the family Polyangiaceae.</title>
        <authorList>
            <person name="Li Y."/>
            <person name="Wang J."/>
        </authorList>
    </citation>
    <scope>NUCLEOTIDE SEQUENCE [LARGE SCALE GENOMIC DNA]</scope>
    <source>
        <strain evidence="3 4">DSM 14734</strain>
    </source>
</reference>
<comment type="caution">
    <text evidence="3">The sequence shown here is derived from an EMBL/GenBank/DDBJ whole genome shotgun (WGS) entry which is preliminary data.</text>
</comment>
<dbReference type="SUPFAM" id="SSF69279">
    <property type="entry name" value="Phage tail proteins"/>
    <property type="match status" value="2"/>
</dbReference>
<dbReference type="SUPFAM" id="SSF69255">
    <property type="entry name" value="gp5 N-terminal domain-like"/>
    <property type="match status" value="1"/>
</dbReference>
<dbReference type="NCBIfam" id="TIGR01646">
    <property type="entry name" value="vgr_GE"/>
    <property type="match status" value="1"/>
</dbReference>
<gene>
    <name evidence="3" type="primary">tssI</name>
    <name evidence="3" type="ORF">GF068_20505</name>
</gene>
<evidence type="ECO:0000313" key="3">
    <source>
        <dbReference type="EMBL" id="MRG94285.1"/>
    </source>
</evidence>
<dbReference type="EMBL" id="WJIE01000005">
    <property type="protein sequence ID" value="MRG94285.1"/>
    <property type="molecule type" value="Genomic_DNA"/>
</dbReference>
<dbReference type="InterPro" id="IPR017847">
    <property type="entry name" value="T6SS_RhsGE_Vgr_subset"/>
</dbReference>
<dbReference type="Gene3D" id="4.10.220.110">
    <property type="match status" value="1"/>
</dbReference>
<accession>A0A6N7PVK0</accession>
<dbReference type="OrthoDB" id="5482463at2"/>
<evidence type="ECO:0000259" key="2">
    <source>
        <dbReference type="Pfam" id="PF04717"/>
    </source>
</evidence>
<dbReference type="Gene3D" id="3.55.50.10">
    <property type="entry name" value="Baseplate protein-like domains"/>
    <property type="match status" value="1"/>
</dbReference>
<dbReference type="SUPFAM" id="SSF69349">
    <property type="entry name" value="Phage fibre proteins"/>
    <property type="match status" value="1"/>
</dbReference>
<protein>
    <submittedName>
        <fullName evidence="3">Type VI secretion system tip protein VgrG</fullName>
    </submittedName>
</protein>